<gene>
    <name evidence="2" type="ORF">CAEBREN_20583</name>
</gene>
<feature type="transmembrane region" description="Helical" evidence="1">
    <location>
        <begin position="94"/>
        <end position="115"/>
    </location>
</feature>
<sequence length="182" mass="21494">MELTLNSQLQKIANLLFDVAGFLDLFTNYLVVYLVIWKSKNMKTFRYYLLYFQLTTAIMDVYLAFLMKPIPIFPVIGGYTTGILYSCFEVNSHIQMTIQILFMGVQEVAIFCAFFKKHQSIVTINRKLEMKKRNYWSVIGVLHFDISAIVVLFYFGRVSKEQQLEYIRRVFLEKETTKSFHN</sequence>
<accession>G0MTZ4</accession>
<keyword evidence="3" id="KW-1185">Reference proteome</keyword>
<evidence type="ECO:0000313" key="2">
    <source>
        <dbReference type="EMBL" id="EGT44189.1"/>
    </source>
</evidence>
<dbReference type="OrthoDB" id="5862349at2759"/>
<dbReference type="OMA" id="SSHIQMM"/>
<reference evidence="3" key="1">
    <citation type="submission" date="2011-07" db="EMBL/GenBank/DDBJ databases">
        <authorList>
            <consortium name="Caenorhabditis brenneri Sequencing and Analysis Consortium"/>
            <person name="Wilson R.K."/>
        </authorList>
    </citation>
    <scope>NUCLEOTIDE SEQUENCE [LARGE SCALE GENOMIC DNA]</scope>
    <source>
        <strain evidence="3">PB2801</strain>
    </source>
</reference>
<dbReference type="STRING" id="135651.G0MTZ4"/>
<keyword evidence="1" id="KW-0472">Membrane</keyword>
<dbReference type="InParanoid" id="G0MTZ4"/>
<dbReference type="InterPro" id="IPR019429">
    <property type="entry name" value="7TM_GPCR_serpentine_rcpt_Sri"/>
</dbReference>
<proteinExistence type="predicted"/>
<dbReference type="AlphaFoldDB" id="G0MTZ4"/>
<name>G0MTZ4_CAEBE</name>
<dbReference type="eggNOG" id="ENOG502THK5">
    <property type="taxonomic scope" value="Eukaryota"/>
</dbReference>
<evidence type="ECO:0000313" key="3">
    <source>
        <dbReference type="Proteomes" id="UP000008068"/>
    </source>
</evidence>
<keyword evidence="1" id="KW-1133">Transmembrane helix</keyword>
<evidence type="ECO:0000256" key="1">
    <source>
        <dbReference type="SAM" id="Phobius"/>
    </source>
</evidence>
<evidence type="ECO:0008006" key="4">
    <source>
        <dbReference type="Google" id="ProtNLM"/>
    </source>
</evidence>
<dbReference type="PANTHER" id="PTHR45830:SF12">
    <property type="entry name" value="G_PROTEIN_RECEP_F1_2 DOMAIN-CONTAINING PROTEIN-RELATED"/>
    <property type="match status" value="1"/>
</dbReference>
<dbReference type="EMBL" id="GL379812">
    <property type="protein sequence ID" value="EGT44189.1"/>
    <property type="molecule type" value="Genomic_DNA"/>
</dbReference>
<dbReference type="Proteomes" id="UP000008068">
    <property type="component" value="Unassembled WGS sequence"/>
</dbReference>
<dbReference type="Pfam" id="PF10327">
    <property type="entry name" value="7TM_GPCR_Sri"/>
    <property type="match status" value="1"/>
</dbReference>
<feature type="transmembrane region" description="Helical" evidence="1">
    <location>
        <begin position="12"/>
        <end position="36"/>
    </location>
</feature>
<protein>
    <recommendedName>
        <fullName evidence="4">7TM GPCR serpentine receptor class x (Srx) domain-containing protein</fullName>
    </recommendedName>
</protein>
<organism evidence="3">
    <name type="scientific">Caenorhabditis brenneri</name>
    <name type="common">Nematode worm</name>
    <dbReference type="NCBI Taxonomy" id="135651"/>
    <lineage>
        <taxon>Eukaryota</taxon>
        <taxon>Metazoa</taxon>
        <taxon>Ecdysozoa</taxon>
        <taxon>Nematoda</taxon>
        <taxon>Chromadorea</taxon>
        <taxon>Rhabditida</taxon>
        <taxon>Rhabditina</taxon>
        <taxon>Rhabditomorpha</taxon>
        <taxon>Rhabditoidea</taxon>
        <taxon>Rhabditidae</taxon>
        <taxon>Peloderinae</taxon>
        <taxon>Caenorhabditis</taxon>
    </lineage>
</organism>
<dbReference type="PANTHER" id="PTHR45830">
    <property type="entry name" value="SERPENTINE RECEPTOR, CLASS I"/>
    <property type="match status" value="1"/>
</dbReference>
<dbReference type="HOGENOM" id="CLU_096924_0_0_1"/>
<feature type="transmembrane region" description="Helical" evidence="1">
    <location>
        <begin position="135"/>
        <end position="155"/>
    </location>
</feature>
<keyword evidence="1" id="KW-0812">Transmembrane</keyword>